<dbReference type="Proteomes" id="UP001497516">
    <property type="component" value="Chromosome 1"/>
</dbReference>
<accession>A0AAV2C8M1</accession>
<gene>
    <name evidence="2" type="ORF">LTRI10_LOCUS237</name>
</gene>
<dbReference type="AlphaFoldDB" id="A0AAV2C8M1"/>
<feature type="region of interest" description="Disordered" evidence="1">
    <location>
        <begin position="10"/>
        <end position="107"/>
    </location>
</feature>
<name>A0AAV2C8M1_9ROSI</name>
<proteinExistence type="predicted"/>
<evidence type="ECO:0000256" key="1">
    <source>
        <dbReference type="SAM" id="MobiDB-lite"/>
    </source>
</evidence>
<feature type="compositionally biased region" description="Basic residues" evidence="1">
    <location>
        <begin position="57"/>
        <end position="73"/>
    </location>
</feature>
<evidence type="ECO:0000313" key="3">
    <source>
        <dbReference type="Proteomes" id="UP001497516"/>
    </source>
</evidence>
<dbReference type="EMBL" id="OZ034813">
    <property type="protein sequence ID" value="CAL1352253.1"/>
    <property type="molecule type" value="Genomic_DNA"/>
</dbReference>
<protein>
    <submittedName>
        <fullName evidence="2">Uncharacterized protein</fullName>
    </submittedName>
</protein>
<evidence type="ECO:0000313" key="2">
    <source>
        <dbReference type="EMBL" id="CAL1352253.1"/>
    </source>
</evidence>
<feature type="compositionally biased region" description="Basic residues" evidence="1">
    <location>
        <begin position="37"/>
        <end position="50"/>
    </location>
</feature>
<sequence>MFSIVAMVSGFRIMKPPSWSKRNGEDRVRDSAGSAAGHHRPVRRGSRPGQRRPERRGSRREHRRPVRRGSWRGHRADGGEDDGGYGAPLGSSAHRGERRSASSTSSS</sequence>
<keyword evidence="3" id="KW-1185">Reference proteome</keyword>
<reference evidence="2 3" key="1">
    <citation type="submission" date="2024-04" db="EMBL/GenBank/DDBJ databases">
        <authorList>
            <person name="Fracassetti M."/>
        </authorList>
    </citation>
    <scope>NUCLEOTIDE SEQUENCE [LARGE SCALE GENOMIC DNA]</scope>
</reference>
<organism evidence="2 3">
    <name type="scientific">Linum trigynum</name>
    <dbReference type="NCBI Taxonomy" id="586398"/>
    <lineage>
        <taxon>Eukaryota</taxon>
        <taxon>Viridiplantae</taxon>
        <taxon>Streptophyta</taxon>
        <taxon>Embryophyta</taxon>
        <taxon>Tracheophyta</taxon>
        <taxon>Spermatophyta</taxon>
        <taxon>Magnoliopsida</taxon>
        <taxon>eudicotyledons</taxon>
        <taxon>Gunneridae</taxon>
        <taxon>Pentapetalae</taxon>
        <taxon>rosids</taxon>
        <taxon>fabids</taxon>
        <taxon>Malpighiales</taxon>
        <taxon>Linaceae</taxon>
        <taxon>Linum</taxon>
    </lineage>
</organism>